<dbReference type="EMBL" id="JAHHUM010002355">
    <property type="protein sequence ID" value="KAK5604325.1"/>
    <property type="molecule type" value="Genomic_DNA"/>
</dbReference>
<dbReference type="PANTHER" id="PTHR11414:SF21">
    <property type="entry name" value="CYSTATIN 14A, TANDEM DUPLICATE 1-RELATED"/>
    <property type="match status" value="1"/>
</dbReference>
<evidence type="ECO:0000256" key="2">
    <source>
        <dbReference type="ARBA" id="ARBA00009403"/>
    </source>
</evidence>
<comment type="subcellular location">
    <subcellularLocation>
        <location evidence="1">Cytoplasm</location>
    </subcellularLocation>
</comment>
<feature type="domain" description="Cystatin" evidence="9">
    <location>
        <begin position="1"/>
        <end position="82"/>
    </location>
</feature>
<evidence type="ECO:0000256" key="7">
    <source>
        <dbReference type="ARBA" id="ARBA00040677"/>
    </source>
</evidence>
<keyword evidence="5" id="KW-0789">Thiol protease inhibitor</keyword>
<comment type="caution">
    <text evidence="10">The sequence shown here is derived from an EMBL/GenBank/DDBJ whole genome shotgun (WGS) entry which is preliminary data.</text>
</comment>
<dbReference type="InterPro" id="IPR001713">
    <property type="entry name" value="Prot_inh_stefin"/>
</dbReference>
<evidence type="ECO:0000313" key="11">
    <source>
        <dbReference type="Proteomes" id="UP001311232"/>
    </source>
</evidence>
<keyword evidence="4" id="KW-0646">Protease inhibitor</keyword>
<evidence type="ECO:0000256" key="3">
    <source>
        <dbReference type="ARBA" id="ARBA00022490"/>
    </source>
</evidence>
<dbReference type="GO" id="GO:0002376">
    <property type="term" value="P:immune system process"/>
    <property type="evidence" value="ECO:0007669"/>
    <property type="project" value="UniProtKB-KW"/>
</dbReference>
<dbReference type="CDD" id="cd00042">
    <property type="entry name" value="CY"/>
    <property type="match status" value="1"/>
</dbReference>
<dbReference type="Proteomes" id="UP001311232">
    <property type="component" value="Unassembled WGS sequence"/>
</dbReference>
<dbReference type="GO" id="GO:0004869">
    <property type="term" value="F:cysteine-type endopeptidase inhibitor activity"/>
    <property type="evidence" value="ECO:0007669"/>
    <property type="project" value="UniProtKB-KW"/>
</dbReference>
<dbReference type="Gene3D" id="3.10.450.10">
    <property type="match status" value="1"/>
</dbReference>
<keyword evidence="6" id="KW-0391">Immunity</keyword>
<accession>A0AAV9R7J4</accession>
<dbReference type="AlphaFoldDB" id="A0AAV9R7J4"/>
<reference evidence="10 11" key="1">
    <citation type="submission" date="2021-06" db="EMBL/GenBank/DDBJ databases">
        <authorList>
            <person name="Palmer J.M."/>
        </authorList>
    </citation>
    <scope>NUCLEOTIDE SEQUENCE [LARGE SCALE GENOMIC DNA]</scope>
    <source>
        <strain evidence="10 11">MEX-2019</strain>
        <tissue evidence="10">Muscle</tissue>
    </source>
</reference>
<sequence>MSLGGWSETKPANGEVRMLCEGFWNISESKTGQKYQEFNAIEYRSQVVAGINYLIKVQVGKNDYVHLLIFQSPLLETKFEGVQGDHKLEDPLVPFEPFSEKTT</sequence>
<dbReference type="SMART" id="SM00043">
    <property type="entry name" value="CY"/>
    <property type="match status" value="1"/>
</dbReference>
<proteinExistence type="inferred from homology"/>
<dbReference type="PROSITE" id="PS00287">
    <property type="entry name" value="CYSTATIN"/>
    <property type="match status" value="1"/>
</dbReference>
<keyword evidence="11" id="KW-1185">Reference proteome</keyword>
<dbReference type="GO" id="GO:0071220">
    <property type="term" value="P:cellular response to bacterial lipoprotein"/>
    <property type="evidence" value="ECO:0007669"/>
    <property type="project" value="UniProtKB-ARBA"/>
</dbReference>
<dbReference type="Pfam" id="PF00031">
    <property type="entry name" value="Cystatin"/>
    <property type="match status" value="1"/>
</dbReference>
<evidence type="ECO:0000313" key="10">
    <source>
        <dbReference type="EMBL" id="KAK5604325.1"/>
    </source>
</evidence>
<dbReference type="PANTHER" id="PTHR11414">
    <property type="entry name" value="CYSTATIN FAMILY MEMBER"/>
    <property type="match status" value="1"/>
</dbReference>
<name>A0AAV9R7J4_9TELE</name>
<dbReference type="InterPro" id="IPR018073">
    <property type="entry name" value="Prot_inh_cystat_CS"/>
</dbReference>
<dbReference type="PRINTS" id="PR00295">
    <property type="entry name" value="STEFINA"/>
</dbReference>
<organism evidence="10 11">
    <name type="scientific">Crenichthys baileyi</name>
    <name type="common">White River springfish</name>
    <dbReference type="NCBI Taxonomy" id="28760"/>
    <lineage>
        <taxon>Eukaryota</taxon>
        <taxon>Metazoa</taxon>
        <taxon>Chordata</taxon>
        <taxon>Craniata</taxon>
        <taxon>Vertebrata</taxon>
        <taxon>Euteleostomi</taxon>
        <taxon>Actinopterygii</taxon>
        <taxon>Neopterygii</taxon>
        <taxon>Teleostei</taxon>
        <taxon>Neoteleostei</taxon>
        <taxon>Acanthomorphata</taxon>
        <taxon>Ovalentaria</taxon>
        <taxon>Atherinomorphae</taxon>
        <taxon>Cyprinodontiformes</taxon>
        <taxon>Goodeidae</taxon>
        <taxon>Crenichthys</taxon>
    </lineage>
</organism>
<keyword evidence="3" id="KW-0963">Cytoplasm</keyword>
<evidence type="ECO:0000256" key="5">
    <source>
        <dbReference type="ARBA" id="ARBA00022704"/>
    </source>
</evidence>
<comment type="similarity">
    <text evidence="2">Belongs to the cystatin family.</text>
</comment>
<dbReference type="GO" id="GO:0005829">
    <property type="term" value="C:cytosol"/>
    <property type="evidence" value="ECO:0007669"/>
    <property type="project" value="TreeGrafter"/>
</dbReference>
<evidence type="ECO:0000256" key="8">
    <source>
        <dbReference type="ARBA" id="ARBA00041437"/>
    </source>
</evidence>
<dbReference type="SUPFAM" id="SSF54403">
    <property type="entry name" value="Cystatin/monellin"/>
    <property type="match status" value="1"/>
</dbReference>
<dbReference type="InterPro" id="IPR046350">
    <property type="entry name" value="Cystatin_sf"/>
</dbReference>
<evidence type="ECO:0000256" key="1">
    <source>
        <dbReference type="ARBA" id="ARBA00004496"/>
    </source>
</evidence>
<protein>
    <recommendedName>
        <fullName evidence="7">Cystatin-B</fullName>
    </recommendedName>
    <alternativeName>
        <fullName evidence="8">Stefin-B</fullName>
    </alternativeName>
</protein>
<dbReference type="FunFam" id="3.10.450.10:FF:000001">
    <property type="entry name" value="Cystatin-A"/>
    <property type="match status" value="1"/>
</dbReference>
<evidence type="ECO:0000256" key="4">
    <source>
        <dbReference type="ARBA" id="ARBA00022690"/>
    </source>
</evidence>
<evidence type="ECO:0000256" key="6">
    <source>
        <dbReference type="ARBA" id="ARBA00022859"/>
    </source>
</evidence>
<dbReference type="InterPro" id="IPR000010">
    <property type="entry name" value="Cystatin_dom"/>
</dbReference>
<evidence type="ECO:0000259" key="9">
    <source>
        <dbReference type="SMART" id="SM00043"/>
    </source>
</evidence>
<gene>
    <name evidence="10" type="ORF">CRENBAI_019674</name>
</gene>